<keyword evidence="3" id="KW-1185">Reference proteome</keyword>
<protein>
    <submittedName>
        <fullName evidence="2">Uncharacterized protein</fullName>
    </submittedName>
</protein>
<evidence type="ECO:0000313" key="3">
    <source>
        <dbReference type="Proteomes" id="UP000198814"/>
    </source>
</evidence>
<reference evidence="3" key="2">
    <citation type="submission" date="2016-10" db="EMBL/GenBank/DDBJ databases">
        <authorList>
            <person name="Varghese N."/>
            <person name="Submissions S."/>
        </authorList>
    </citation>
    <scope>NUCLEOTIDE SEQUENCE [LARGE SCALE GENOMIC DNA]</scope>
    <source>
        <strain evidence="3">Nm76</strain>
    </source>
</reference>
<proteinExistence type="predicted"/>
<gene>
    <name evidence="1" type="ORF">C8R26_1365</name>
    <name evidence="2" type="ORF">SAMN05216333_12415</name>
</gene>
<evidence type="ECO:0000313" key="1">
    <source>
        <dbReference type="EMBL" id="PTQ68968.1"/>
    </source>
</evidence>
<accession>A0A1H8TEH9</accession>
<dbReference type="STRING" id="42354.SAMN05216333_12415"/>
<dbReference type="EMBL" id="FODO01000024">
    <property type="protein sequence ID" value="SEO89509.1"/>
    <property type="molecule type" value="Genomic_DNA"/>
</dbReference>
<dbReference type="EMBL" id="QAOI01000036">
    <property type="protein sequence ID" value="PTQ68968.1"/>
    <property type="molecule type" value="Genomic_DNA"/>
</dbReference>
<dbReference type="AlphaFoldDB" id="A0A1H8TEH9"/>
<name>A0A1H8TEH9_9PROT</name>
<evidence type="ECO:0000313" key="4">
    <source>
        <dbReference type="Proteomes" id="UP000244128"/>
    </source>
</evidence>
<dbReference type="Proteomes" id="UP000244128">
    <property type="component" value="Unassembled WGS sequence"/>
</dbReference>
<dbReference type="Proteomes" id="UP000198814">
    <property type="component" value="Unassembled WGS sequence"/>
</dbReference>
<reference evidence="1 4" key="3">
    <citation type="submission" date="2018-04" db="EMBL/GenBank/DDBJ databases">
        <title>Active sludge and wastewater microbial communities from Klosterneuburg, Austria.</title>
        <authorList>
            <person name="Wagner M."/>
        </authorList>
    </citation>
    <scope>NUCLEOTIDE SEQUENCE [LARGE SCALE GENOMIC DNA]</scope>
    <source>
        <strain evidence="1 4">Nm49</strain>
    </source>
</reference>
<evidence type="ECO:0000313" key="2">
    <source>
        <dbReference type="EMBL" id="SEO89509.1"/>
    </source>
</evidence>
<organism evidence="2 3">
    <name type="scientific">Nitrosomonas oligotropha</name>
    <dbReference type="NCBI Taxonomy" id="42354"/>
    <lineage>
        <taxon>Bacteria</taxon>
        <taxon>Pseudomonadati</taxon>
        <taxon>Pseudomonadota</taxon>
        <taxon>Betaproteobacteria</taxon>
        <taxon>Nitrosomonadales</taxon>
        <taxon>Nitrosomonadaceae</taxon>
        <taxon>Nitrosomonas</taxon>
    </lineage>
</organism>
<reference evidence="2" key="1">
    <citation type="submission" date="2016-10" db="EMBL/GenBank/DDBJ databases">
        <authorList>
            <person name="de Groot N.N."/>
        </authorList>
    </citation>
    <scope>NUCLEOTIDE SEQUENCE [LARGE SCALE GENOMIC DNA]</scope>
    <source>
        <strain evidence="2">Nm76</strain>
    </source>
</reference>
<sequence length="35" mass="4193">MFKKLLVSVIKQYFVYLKKMHSNNLQDKLPSHNLS</sequence>